<dbReference type="STRING" id="1116472.MGMO_138c00220"/>
<protein>
    <submittedName>
        <fullName evidence="3">Putative glycosyltransferase</fullName>
    </submittedName>
</protein>
<dbReference type="eggNOG" id="COG0438">
    <property type="taxonomic scope" value="Bacteria"/>
</dbReference>
<keyword evidence="3" id="KW-0808">Transferase</keyword>
<dbReference type="Pfam" id="PF13439">
    <property type="entry name" value="Glyco_transf_4"/>
    <property type="match status" value="1"/>
</dbReference>
<dbReference type="InterPro" id="IPR028098">
    <property type="entry name" value="Glyco_trans_4-like_N"/>
</dbReference>
<name>V5BN03_9GAMM</name>
<proteinExistence type="predicted"/>
<dbReference type="Gene3D" id="3.40.50.2000">
    <property type="entry name" value="Glycogen Phosphorylase B"/>
    <property type="match status" value="2"/>
</dbReference>
<dbReference type="SUPFAM" id="SSF53756">
    <property type="entry name" value="UDP-Glycosyltransferase/glycogen phosphorylase"/>
    <property type="match status" value="1"/>
</dbReference>
<dbReference type="GO" id="GO:1901135">
    <property type="term" value="P:carbohydrate derivative metabolic process"/>
    <property type="evidence" value="ECO:0007669"/>
    <property type="project" value="UniProtKB-ARBA"/>
</dbReference>
<dbReference type="EMBL" id="AYLO01000128">
    <property type="protein sequence ID" value="ESS69184.1"/>
    <property type="molecule type" value="Genomic_DNA"/>
</dbReference>
<dbReference type="PANTHER" id="PTHR12526">
    <property type="entry name" value="GLYCOSYLTRANSFERASE"/>
    <property type="match status" value="1"/>
</dbReference>
<organism evidence="3 4">
    <name type="scientific">Methyloglobulus morosus KoM1</name>
    <dbReference type="NCBI Taxonomy" id="1116472"/>
    <lineage>
        <taxon>Bacteria</taxon>
        <taxon>Pseudomonadati</taxon>
        <taxon>Pseudomonadota</taxon>
        <taxon>Gammaproteobacteria</taxon>
        <taxon>Methylococcales</taxon>
        <taxon>Methylococcaceae</taxon>
        <taxon>Methyloglobulus</taxon>
    </lineage>
</organism>
<evidence type="ECO:0000259" key="2">
    <source>
        <dbReference type="Pfam" id="PF13439"/>
    </source>
</evidence>
<dbReference type="AlphaFoldDB" id="V5BN03"/>
<dbReference type="GO" id="GO:0016757">
    <property type="term" value="F:glycosyltransferase activity"/>
    <property type="evidence" value="ECO:0007669"/>
    <property type="project" value="InterPro"/>
</dbReference>
<evidence type="ECO:0000313" key="4">
    <source>
        <dbReference type="Proteomes" id="UP000017842"/>
    </source>
</evidence>
<gene>
    <name evidence="3" type="ORF">MGMO_138c00220</name>
</gene>
<dbReference type="InterPro" id="IPR001296">
    <property type="entry name" value="Glyco_trans_1"/>
</dbReference>
<dbReference type="Pfam" id="PF00534">
    <property type="entry name" value="Glycos_transf_1"/>
    <property type="match status" value="1"/>
</dbReference>
<dbReference type="Proteomes" id="UP000017842">
    <property type="component" value="Unassembled WGS sequence"/>
</dbReference>
<reference evidence="3 4" key="1">
    <citation type="journal article" date="2013" name="Genome Announc.">
        <title>Draft Genome Sequence of the Methanotrophic Gammaproteobacterium Methyloglobulus morosus DSM 22980 Strain KoM1.</title>
        <authorList>
            <person name="Poehlein A."/>
            <person name="Deutzmann J.S."/>
            <person name="Daniel R."/>
            <person name="Simeonova D.D."/>
        </authorList>
    </citation>
    <scope>NUCLEOTIDE SEQUENCE [LARGE SCALE GENOMIC DNA]</scope>
    <source>
        <strain evidence="3 4">KoM1</strain>
    </source>
</reference>
<feature type="domain" description="Glycosyltransferase subfamily 4-like N-terminal" evidence="2">
    <location>
        <begin position="13"/>
        <end position="158"/>
    </location>
</feature>
<sequence length="359" mass="40200">MNILHTESSMNWGGQEFRTVLENLYLNQHGYQSWLLCHSDSQIYKKGKLLGANVVAMDLTCSWRIDTAMRIFFFCKKNSISLINSHGSKDSSLCLMSYFLGIPLIRSRQITNPIRKFFSYMHGCTHIMVAAHAIKNSLLKAGINENKITVIGEGVDLNQFNPAVDSTYLKAEFGIADDDGVVVNIGMIREDKGQIYFLEAARIILAHKKSIKFFIVGEGTGNKKLEQQLRALIKQYGIEKNVFITGYREDIAAFTHLANVIVVASISTEAQSRVVPQAFATRRTVVSTDIGGLTELVKDGLTGLVIPPRNAAAMATAISRILEDKQLRQKLENNAFELAERSLSFDTMMKRTIELYESF</sequence>
<keyword evidence="4" id="KW-1185">Reference proteome</keyword>
<comment type="caution">
    <text evidence="3">The sequence shown here is derived from an EMBL/GenBank/DDBJ whole genome shotgun (WGS) entry which is preliminary data.</text>
</comment>
<accession>V5BN03</accession>
<dbReference type="PATRIC" id="fig|1116472.3.peg.3449"/>
<dbReference type="CDD" id="cd03801">
    <property type="entry name" value="GT4_PimA-like"/>
    <property type="match status" value="1"/>
</dbReference>
<evidence type="ECO:0000313" key="3">
    <source>
        <dbReference type="EMBL" id="ESS69184.1"/>
    </source>
</evidence>
<feature type="domain" description="Glycosyl transferase family 1" evidence="1">
    <location>
        <begin position="170"/>
        <end position="336"/>
    </location>
</feature>
<evidence type="ECO:0000259" key="1">
    <source>
        <dbReference type="Pfam" id="PF00534"/>
    </source>
</evidence>